<dbReference type="EMBL" id="CP014245">
    <property type="protein sequence ID" value="AMD21294.1"/>
    <property type="molecule type" value="Genomic_DNA"/>
</dbReference>
<dbReference type="InterPro" id="IPR042511">
    <property type="entry name" value="Sld3"/>
</dbReference>
<name>A0A0X8HTR6_9SACH</name>
<evidence type="ECO:0000256" key="1">
    <source>
        <dbReference type="SAM" id="MobiDB-lite"/>
    </source>
</evidence>
<dbReference type="PANTHER" id="PTHR28067">
    <property type="entry name" value="DNA REPLICATION REGULATOR SLD3"/>
    <property type="match status" value="1"/>
</dbReference>
<dbReference type="Proteomes" id="UP000243052">
    <property type="component" value="Chromosome v"/>
</dbReference>
<accession>A0A0X8HTR6</accession>
<dbReference type="AlphaFoldDB" id="A0A0X8HTR6"/>
<dbReference type="GO" id="GO:0031261">
    <property type="term" value="C:DNA replication preinitiation complex"/>
    <property type="evidence" value="ECO:0007669"/>
    <property type="project" value="TreeGrafter"/>
</dbReference>
<feature type="region of interest" description="Disordered" evidence="1">
    <location>
        <begin position="434"/>
        <end position="476"/>
    </location>
</feature>
<dbReference type="InterPro" id="IPR041393">
    <property type="entry name" value="Sld3_N"/>
</dbReference>
<dbReference type="Gene3D" id="1.20.58.2130">
    <property type="match status" value="1"/>
</dbReference>
<evidence type="ECO:0000259" key="2">
    <source>
        <dbReference type="Pfam" id="PF08639"/>
    </source>
</evidence>
<feature type="domain" description="DNA replication regulator Sld3 C-terminal" evidence="2">
    <location>
        <begin position="163"/>
        <end position="220"/>
    </location>
</feature>
<sequence length="695" mass="78595">MGLEGYNLIGSFIKLPSDLPNSLQDPKLLDAKDIPASVLKSILDKNVSAKHLLFSAHDRWAIIERYYGDKWVFWELDGSAEQSQAKLLSSKLNSSRCCYHPNSLNEWLSIGIRDLAKCWKETPCNETSLDIDRDKPSALELDMKPPGMEMTVENTKEGDIHPDPVQYLSKKYYESLFQLRTPLAIFVKSKLVRLKILCNGNGELSYREVLETALLSHQDLVNRHDISHSGLLNYILPKDANELLTKHIMKEFNILLDSTNPERISQTADLIFILKAREVKLQIILLIELITISKMDVNFKAFEDDYKKILKQRSLRVSKANFSIRRKRRAPIKQITASTQLSLLERLDFLLDKLSIIDILLNSEPSIPESNKQKKELSSANLIAELKRHMLINENEASSIGFLTYVLIPYWSKKSPHTVSFIANKIEGSYVRKDPSFKQPKLNRSEDQPVTSRHSSFSSTVTSTVSQPVRTSLPPNMHNVSLPALLKSETQSSFTDFFSSTTSGNKRPAMLLKSNTDLALNRLEKRQMSASDMSTLKILPKQNQINGTEHTTLSKGIPLSIHSSAVQSFKRVGKRKLDSSSHEDSKTQGIVQVTATPAKHLTLTKSIRPLEIVESPLIERPRDFVNAAIEVAATPLKCARREGGLTMKNNITPITEPITKSIKRRDDYNRKSAIHDVKTRKVRRKLFLPHNDGSA</sequence>
<feature type="domain" description="Sld3 N-terminal" evidence="3">
    <location>
        <begin position="8"/>
        <end position="121"/>
    </location>
</feature>
<dbReference type="OrthoDB" id="5395343at2759"/>
<dbReference type="PANTHER" id="PTHR28067:SF1">
    <property type="entry name" value="DNA REPLICATION REGULATOR SLD3"/>
    <property type="match status" value="1"/>
</dbReference>
<dbReference type="InterPro" id="IPR013948">
    <property type="entry name" value="DNA_replication_reg_Sld3_C"/>
</dbReference>
<dbReference type="RefSeq" id="XP_017988290.1">
    <property type="nucleotide sequence ID" value="XM_018132801.1"/>
</dbReference>
<proteinExistence type="predicted"/>
<protein>
    <submittedName>
        <fullName evidence="4">HER015Wp</fullName>
    </submittedName>
</protein>
<evidence type="ECO:0000259" key="3">
    <source>
        <dbReference type="Pfam" id="PF18523"/>
    </source>
</evidence>
<gene>
    <name evidence="4" type="ORF">AW171_hschr53238</name>
</gene>
<feature type="domain" description="DNA replication regulator Sld3 C-terminal" evidence="2">
    <location>
        <begin position="260"/>
        <end position="601"/>
    </location>
</feature>
<evidence type="ECO:0000313" key="4">
    <source>
        <dbReference type="EMBL" id="AMD21294.1"/>
    </source>
</evidence>
<keyword evidence="5" id="KW-1185">Reference proteome</keyword>
<dbReference type="GeneID" id="28724577"/>
<dbReference type="STRING" id="45286.A0A0X8HTR6"/>
<evidence type="ECO:0000313" key="5">
    <source>
        <dbReference type="Proteomes" id="UP000243052"/>
    </source>
</evidence>
<dbReference type="Pfam" id="PF18523">
    <property type="entry name" value="Sld3_N"/>
    <property type="match status" value="1"/>
</dbReference>
<organism evidence="4 5">
    <name type="scientific">Eremothecium sinecaudum</name>
    <dbReference type="NCBI Taxonomy" id="45286"/>
    <lineage>
        <taxon>Eukaryota</taxon>
        <taxon>Fungi</taxon>
        <taxon>Dikarya</taxon>
        <taxon>Ascomycota</taxon>
        <taxon>Saccharomycotina</taxon>
        <taxon>Saccharomycetes</taxon>
        <taxon>Saccharomycetales</taxon>
        <taxon>Saccharomycetaceae</taxon>
        <taxon>Eremothecium</taxon>
    </lineage>
</organism>
<dbReference type="Pfam" id="PF08639">
    <property type="entry name" value="Sld3_STD"/>
    <property type="match status" value="2"/>
</dbReference>
<dbReference type="GO" id="GO:0006270">
    <property type="term" value="P:DNA replication initiation"/>
    <property type="evidence" value="ECO:0007669"/>
    <property type="project" value="InterPro"/>
</dbReference>
<feature type="compositionally biased region" description="Low complexity" evidence="1">
    <location>
        <begin position="450"/>
        <end position="472"/>
    </location>
</feature>
<reference evidence="4 5" key="1">
    <citation type="submission" date="2016-01" db="EMBL/GenBank/DDBJ databases">
        <title>Genome sequence of the yeast Holleya sinecauda.</title>
        <authorList>
            <person name="Dietrich F.S."/>
        </authorList>
    </citation>
    <scope>NUCLEOTIDE SEQUENCE [LARGE SCALE GENOMIC DNA]</scope>
    <source>
        <strain evidence="4 5">ATCC 58844</strain>
    </source>
</reference>